<evidence type="ECO:0000313" key="1">
    <source>
        <dbReference type="EMBL" id="EJX03197.1"/>
    </source>
</evidence>
<dbReference type="AlphaFoldDB" id="J9G7I2"/>
<organism evidence="1">
    <name type="scientific">gut metagenome</name>
    <dbReference type="NCBI Taxonomy" id="749906"/>
    <lineage>
        <taxon>unclassified sequences</taxon>
        <taxon>metagenomes</taxon>
        <taxon>organismal metagenomes</taxon>
    </lineage>
</organism>
<gene>
    <name evidence="1" type="ORF">EVA_08698</name>
</gene>
<proteinExistence type="predicted"/>
<accession>J9G7I2</accession>
<comment type="caution">
    <text evidence="1">The sequence shown here is derived from an EMBL/GenBank/DDBJ whole genome shotgun (WGS) entry which is preliminary data.</text>
</comment>
<name>J9G7I2_9ZZZZ</name>
<protein>
    <submittedName>
        <fullName evidence="1">Uncharacterized protein</fullName>
    </submittedName>
</protein>
<sequence>METLHPQPIRRHPLSQRRHPVLTVPCRQLLHIAHKRMEHRYRRILRFHEPLHVMVVSSNPLMDQLLTQCILHALQHRLIRSRNPSISLRRTFRAGRDTIISESIAIQQKSLHLLHRPHVPRQCPLLLQLFFQNTLLLYLRLQFRGRLLRCNSHTQYIPLLLLYLSLHFYLSLRDSTNALFHSCIL</sequence>
<dbReference type="EMBL" id="AMCI01002260">
    <property type="protein sequence ID" value="EJX03197.1"/>
    <property type="molecule type" value="Genomic_DNA"/>
</dbReference>
<reference evidence="1" key="1">
    <citation type="journal article" date="2012" name="PLoS ONE">
        <title>Gene sets for utilization of primary and secondary nutrition supplies in the distal gut of endangered iberian lynx.</title>
        <authorList>
            <person name="Alcaide M."/>
            <person name="Messina E."/>
            <person name="Richter M."/>
            <person name="Bargiela R."/>
            <person name="Peplies J."/>
            <person name="Huws S.A."/>
            <person name="Newbold C.J."/>
            <person name="Golyshin P.N."/>
            <person name="Simon M.A."/>
            <person name="Lopez G."/>
            <person name="Yakimov M.M."/>
            <person name="Ferrer M."/>
        </authorList>
    </citation>
    <scope>NUCLEOTIDE SEQUENCE</scope>
</reference>